<comment type="caution">
    <text evidence="1">The sequence shown here is derived from an EMBL/GenBank/DDBJ whole genome shotgun (WGS) entry which is preliminary data.</text>
</comment>
<sequence length="99" mass="11584">METPNNNLESHCVRCHKSPKYKNKHISDNDCVYLYKYDPIFTIYDLETVAMTGYSKILSDDQLHSYRIKHFGLTVKKRESPEYHTLLCSGTDIHPDETT</sequence>
<dbReference type="EMBL" id="NEVH01000250">
    <property type="protein sequence ID" value="PNF43926.1"/>
    <property type="molecule type" value="Genomic_DNA"/>
</dbReference>
<gene>
    <name evidence="1" type="ORF">B7P43_G02817</name>
</gene>
<dbReference type="Proteomes" id="UP000235965">
    <property type="component" value="Unassembled WGS sequence"/>
</dbReference>
<keyword evidence="2" id="KW-1185">Reference proteome</keyword>
<organism evidence="1 2">
    <name type="scientific">Cryptotermes secundus</name>
    <dbReference type="NCBI Taxonomy" id="105785"/>
    <lineage>
        <taxon>Eukaryota</taxon>
        <taxon>Metazoa</taxon>
        <taxon>Ecdysozoa</taxon>
        <taxon>Arthropoda</taxon>
        <taxon>Hexapoda</taxon>
        <taxon>Insecta</taxon>
        <taxon>Pterygota</taxon>
        <taxon>Neoptera</taxon>
        <taxon>Polyneoptera</taxon>
        <taxon>Dictyoptera</taxon>
        <taxon>Blattodea</taxon>
        <taxon>Blattoidea</taxon>
        <taxon>Termitoidae</taxon>
        <taxon>Kalotermitidae</taxon>
        <taxon>Cryptotermitinae</taxon>
        <taxon>Cryptotermes</taxon>
    </lineage>
</organism>
<reference evidence="1 2" key="1">
    <citation type="submission" date="2017-12" db="EMBL/GenBank/DDBJ databases">
        <title>Hemimetabolous genomes reveal molecular basis of termite eusociality.</title>
        <authorList>
            <person name="Harrison M.C."/>
            <person name="Jongepier E."/>
            <person name="Robertson H.M."/>
            <person name="Arning N."/>
            <person name="Bitard-Feildel T."/>
            <person name="Chao H."/>
            <person name="Childers C.P."/>
            <person name="Dinh H."/>
            <person name="Doddapaneni H."/>
            <person name="Dugan S."/>
            <person name="Gowin J."/>
            <person name="Greiner C."/>
            <person name="Han Y."/>
            <person name="Hu H."/>
            <person name="Hughes D.S.T."/>
            <person name="Huylmans A.-K."/>
            <person name="Kemena C."/>
            <person name="Kremer L.P.M."/>
            <person name="Lee S.L."/>
            <person name="Lopez-Ezquerra A."/>
            <person name="Mallet L."/>
            <person name="Monroy-Kuhn J.M."/>
            <person name="Moser A."/>
            <person name="Murali S.C."/>
            <person name="Muzny D.M."/>
            <person name="Otani S."/>
            <person name="Piulachs M.-D."/>
            <person name="Poelchau M."/>
            <person name="Qu J."/>
            <person name="Schaub F."/>
            <person name="Wada-Katsumata A."/>
            <person name="Worley K.C."/>
            <person name="Xie Q."/>
            <person name="Ylla G."/>
            <person name="Poulsen M."/>
            <person name="Gibbs R.A."/>
            <person name="Schal C."/>
            <person name="Richards S."/>
            <person name="Belles X."/>
            <person name="Korb J."/>
            <person name="Bornberg-Bauer E."/>
        </authorList>
    </citation>
    <scope>NUCLEOTIDE SEQUENCE [LARGE SCALE GENOMIC DNA]</scope>
    <source>
        <tissue evidence="1">Whole body</tissue>
    </source>
</reference>
<proteinExistence type="predicted"/>
<dbReference type="InParanoid" id="A0A2J7RSW6"/>
<protein>
    <submittedName>
        <fullName evidence="1">Uncharacterized protein</fullName>
    </submittedName>
</protein>
<dbReference type="AlphaFoldDB" id="A0A2J7RSW6"/>
<name>A0A2J7RSW6_9NEOP</name>
<evidence type="ECO:0000313" key="2">
    <source>
        <dbReference type="Proteomes" id="UP000235965"/>
    </source>
</evidence>
<evidence type="ECO:0000313" key="1">
    <source>
        <dbReference type="EMBL" id="PNF43926.1"/>
    </source>
</evidence>
<accession>A0A2J7RSW6</accession>